<protein>
    <submittedName>
        <fullName evidence="1">Uncharacterized protein</fullName>
    </submittedName>
</protein>
<organism evidence="1">
    <name type="scientific">Anguilla anguilla</name>
    <name type="common">European freshwater eel</name>
    <name type="synonym">Muraena anguilla</name>
    <dbReference type="NCBI Taxonomy" id="7936"/>
    <lineage>
        <taxon>Eukaryota</taxon>
        <taxon>Metazoa</taxon>
        <taxon>Chordata</taxon>
        <taxon>Craniata</taxon>
        <taxon>Vertebrata</taxon>
        <taxon>Euteleostomi</taxon>
        <taxon>Actinopterygii</taxon>
        <taxon>Neopterygii</taxon>
        <taxon>Teleostei</taxon>
        <taxon>Anguilliformes</taxon>
        <taxon>Anguillidae</taxon>
        <taxon>Anguilla</taxon>
    </lineage>
</organism>
<dbReference type="EMBL" id="GBXM01051867">
    <property type="protein sequence ID" value="JAH56710.1"/>
    <property type="molecule type" value="Transcribed_RNA"/>
</dbReference>
<reference evidence="1" key="1">
    <citation type="submission" date="2014-11" db="EMBL/GenBank/DDBJ databases">
        <authorList>
            <person name="Amaro Gonzalez C."/>
        </authorList>
    </citation>
    <scope>NUCLEOTIDE SEQUENCE</scope>
</reference>
<evidence type="ECO:0000313" key="1">
    <source>
        <dbReference type="EMBL" id="JAH56710.1"/>
    </source>
</evidence>
<reference evidence="1" key="2">
    <citation type="journal article" date="2015" name="Fish Shellfish Immunol.">
        <title>Early steps in the European eel (Anguilla anguilla)-Vibrio vulnificus interaction in the gills: Role of the RtxA13 toxin.</title>
        <authorList>
            <person name="Callol A."/>
            <person name="Pajuelo D."/>
            <person name="Ebbesson L."/>
            <person name="Teles M."/>
            <person name="MacKenzie S."/>
            <person name="Amaro C."/>
        </authorList>
    </citation>
    <scope>NUCLEOTIDE SEQUENCE</scope>
</reference>
<name>A0A0E9TUV7_ANGAN</name>
<proteinExistence type="predicted"/>
<accession>A0A0E9TUV7</accession>
<dbReference type="AlphaFoldDB" id="A0A0E9TUV7"/>
<sequence length="64" mass="7323">MADLFRNTGTRRALNHLQKPPISYLSSLQFPVEFFFALLQDTTVRAHAELLDIQILVNTNHADL</sequence>